<dbReference type="CDD" id="cd23823">
    <property type="entry name" value="RWD_GCN2"/>
    <property type="match status" value="1"/>
</dbReference>
<sequence length="251" mass="29057">MSADVLLEEFEVLESIYPTELSTKLSEELSDKDIRIEVEPDDPLEGIDELKLALDVHYNDDYPEALPDLSLEAVEGDVTEDEIDELLQSMKTVGEENLGMAMTFTLVSHLRERLSELIRNREEQRKRDEMEKERLALEAEEARTRGTPVTIESFNAWKARFDKEMATKRAREEDEKLKGLTAKEREEVKRIVFRLTGRQLFERDRNLALSDDNLMEEGTVSVDISQYERTGAQDEEEEEEEESQVTFSDSD</sequence>
<dbReference type="Pfam" id="PF16543">
    <property type="entry name" value="DFRP_C"/>
    <property type="match status" value="1"/>
</dbReference>
<name>A0AAD5UY46_9APHY</name>
<evidence type="ECO:0000313" key="5">
    <source>
        <dbReference type="Proteomes" id="UP001212997"/>
    </source>
</evidence>
<feature type="domain" description="RWD" evidence="3">
    <location>
        <begin position="8"/>
        <end position="117"/>
    </location>
</feature>
<accession>A0AAD5UY46</accession>
<dbReference type="PROSITE" id="PS50908">
    <property type="entry name" value="RWD"/>
    <property type="match status" value="1"/>
</dbReference>
<dbReference type="SUPFAM" id="SSF54495">
    <property type="entry name" value="UBC-like"/>
    <property type="match status" value="1"/>
</dbReference>
<feature type="compositionally biased region" description="Acidic residues" evidence="2">
    <location>
        <begin position="233"/>
        <end position="243"/>
    </location>
</feature>
<dbReference type="Gene3D" id="6.20.400.10">
    <property type="match status" value="1"/>
</dbReference>
<dbReference type="InterPro" id="IPR032378">
    <property type="entry name" value="ZC3H15/TMA46_C"/>
</dbReference>
<organism evidence="4 5">
    <name type="scientific">Meripilus lineatus</name>
    <dbReference type="NCBI Taxonomy" id="2056292"/>
    <lineage>
        <taxon>Eukaryota</taxon>
        <taxon>Fungi</taxon>
        <taxon>Dikarya</taxon>
        <taxon>Basidiomycota</taxon>
        <taxon>Agaricomycotina</taxon>
        <taxon>Agaricomycetes</taxon>
        <taxon>Polyporales</taxon>
        <taxon>Meripilaceae</taxon>
        <taxon>Meripilus</taxon>
    </lineage>
</organism>
<evidence type="ECO:0000259" key="3">
    <source>
        <dbReference type="PROSITE" id="PS50908"/>
    </source>
</evidence>
<evidence type="ECO:0000313" key="4">
    <source>
        <dbReference type="EMBL" id="KAJ3480946.1"/>
    </source>
</evidence>
<dbReference type="EMBL" id="JANAWD010000348">
    <property type="protein sequence ID" value="KAJ3480946.1"/>
    <property type="molecule type" value="Genomic_DNA"/>
</dbReference>
<feature type="coiled-coil region" evidence="1">
    <location>
        <begin position="107"/>
        <end position="183"/>
    </location>
</feature>
<dbReference type="Pfam" id="PF05773">
    <property type="entry name" value="RWD"/>
    <property type="match status" value="1"/>
</dbReference>
<dbReference type="Gene3D" id="3.10.110.10">
    <property type="entry name" value="Ubiquitin Conjugating Enzyme"/>
    <property type="match status" value="1"/>
</dbReference>
<dbReference type="PANTHER" id="PTHR12292">
    <property type="entry name" value="RWD DOMAIN-CONTAINING PROTEIN"/>
    <property type="match status" value="1"/>
</dbReference>
<gene>
    <name evidence="4" type="ORF">NLI96_g8004</name>
</gene>
<keyword evidence="5" id="KW-1185">Reference proteome</keyword>
<feature type="region of interest" description="Disordered" evidence="2">
    <location>
        <begin position="214"/>
        <end position="251"/>
    </location>
</feature>
<evidence type="ECO:0000256" key="2">
    <source>
        <dbReference type="SAM" id="MobiDB-lite"/>
    </source>
</evidence>
<reference evidence="4" key="1">
    <citation type="submission" date="2022-07" db="EMBL/GenBank/DDBJ databases">
        <title>Genome Sequence of Physisporinus lineatus.</title>
        <authorList>
            <person name="Buettner E."/>
        </authorList>
    </citation>
    <scope>NUCLEOTIDE SEQUENCE</scope>
    <source>
        <strain evidence="4">VT162</strain>
    </source>
</reference>
<protein>
    <recommendedName>
        <fullName evidence="3">RWD domain-containing protein</fullName>
    </recommendedName>
</protein>
<dbReference type="InterPro" id="IPR006575">
    <property type="entry name" value="RWD_dom"/>
</dbReference>
<dbReference type="SMART" id="SM00591">
    <property type="entry name" value="RWD"/>
    <property type="match status" value="1"/>
</dbReference>
<dbReference type="InterPro" id="IPR040213">
    <property type="entry name" value="GIR2-like"/>
</dbReference>
<dbReference type="AlphaFoldDB" id="A0AAD5UY46"/>
<proteinExistence type="predicted"/>
<dbReference type="Proteomes" id="UP001212997">
    <property type="component" value="Unassembled WGS sequence"/>
</dbReference>
<keyword evidence="1" id="KW-0175">Coiled coil</keyword>
<evidence type="ECO:0000256" key="1">
    <source>
        <dbReference type="SAM" id="Coils"/>
    </source>
</evidence>
<comment type="caution">
    <text evidence="4">The sequence shown here is derived from an EMBL/GenBank/DDBJ whole genome shotgun (WGS) entry which is preliminary data.</text>
</comment>
<dbReference type="InterPro" id="IPR016135">
    <property type="entry name" value="UBQ-conjugating_enzyme/RWD"/>
</dbReference>